<dbReference type="RefSeq" id="WP_086967701.1">
    <property type="nucleotide sequence ID" value="NZ_FCOJ02000016.1"/>
</dbReference>
<dbReference type="AlphaFoldDB" id="A0A158ANK8"/>
<accession>A0A158ANK8</accession>
<dbReference type="Gene3D" id="3.40.250.10">
    <property type="entry name" value="Rhodanese-like domain"/>
    <property type="match status" value="4"/>
</dbReference>
<gene>
    <name evidence="3" type="ORF">AWB82_02671</name>
</gene>
<evidence type="ECO:0000313" key="4">
    <source>
        <dbReference type="Proteomes" id="UP000054596"/>
    </source>
</evidence>
<feature type="domain" description="Rhodanese" evidence="2">
    <location>
        <begin position="392"/>
        <end position="479"/>
    </location>
</feature>
<name>A0A158ANK8_9BURK</name>
<sequence>MSRFVSAAQLRTLIAQRSELAVLDVREEGVSARKRLFYSSVAPVGRLGLLIDRLVPRRGAPVVLVDTKGEYTPRAAALLERWGYTDVAILEGGVEGWAQAGFEIFSGTNVPGKAFGELIEHKLHTPNIDALTLKARQDAGDDLVVLDSRPFGEFHTMNIPGGIDCAGAELVYRALAAAPSPDTLIVVNCAGRTRSILGAQSLINAGVPNPVAALTGGSMSWLLEGLELEHGKIRTAPRPEGQALAAARELAAAAARRAHVPVVDRDTLAALERESGERTLYRFDVRDPLEYEAGHPAGWQNAPGGQLVQATDEYIGTLHARVVLRDDDGVRARMTASWLKQLGYLDVRVLDDAASAALVAEHFEAGAQAVRVRPHGARTRWIEADELSRAIEAGTVRTIDIDSSLAFRRAHVKGARFVAASALPAHLNDLPRDTPLVLTSEDGVLAGLVAAEIAQTRSDVSALIGGTRRWLALGLPQDAGDADNVTGDDDAWYSPYHAQADQVAAQMNAYLAWELQLVEQVDRDAIASIDVLDFETSTARRSRERLAEIAERVA</sequence>
<feature type="domain" description="Rhodanese" evidence="2">
    <location>
        <begin position="284"/>
        <end position="362"/>
    </location>
</feature>
<evidence type="ECO:0000313" key="3">
    <source>
        <dbReference type="EMBL" id="SAK59498.1"/>
    </source>
</evidence>
<evidence type="ECO:0000256" key="1">
    <source>
        <dbReference type="ARBA" id="ARBA00022737"/>
    </source>
</evidence>
<organism evidence="3 4">
    <name type="scientific">Caballeronia glebae</name>
    <dbReference type="NCBI Taxonomy" id="1777143"/>
    <lineage>
        <taxon>Bacteria</taxon>
        <taxon>Pseudomonadati</taxon>
        <taxon>Pseudomonadota</taxon>
        <taxon>Betaproteobacteria</taxon>
        <taxon>Burkholderiales</taxon>
        <taxon>Burkholderiaceae</taxon>
        <taxon>Caballeronia</taxon>
    </lineage>
</organism>
<dbReference type="PROSITE" id="PS50206">
    <property type="entry name" value="RHODANESE_3"/>
    <property type="match status" value="4"/>
</dbReference>
<feature type="domain" description="Rhodanese" evidence="2">
    <location>
        <begin position="139"/>
        <end position="230"/>
    </location>
</feature>
<proteinExistence type="predicted"/>
<keyword evidence="4" id="KW-1185">Reference proteome</keyword>
<dbReference type="STRING" id="1777143.AWB82_02671"/>
<dbReference type="Pfam" id="PF00581">
    <property type="entry name" value="Rhodanese"/>
    <property type="match status" value="4"/>
</dbReference>
<dbReference type="PANTHER" id="PTHR43855:SF1">
    <property type="entry name" value="THIOSULFATE SULFURTRANSFERASE"/>
    <property type="match status" value="1"/>
</dbReference>
<dbReference type="InterPro" id="IPR051126">
    <property type="entry name" value="Thiosulfate_sulfurtransferase"/>
</dbReference>
<comment type="caution">
    <text evidence="3">The sequence shown here is derived from an EMBL/GenBank/DDBJ whole genome shotgun (WGS) entry which is preliminary data.</text>
</comment>
<dbReference type="Proteomes" id="UP000054596">
    <property type="component" value="Unassembled WGS sequence"/>
</dbReference>
<dbReference type="SMART" id="SM00450">
    <property type="entry name" value="RHOD"/>
    <property type="match status" value="4"/>
</dbReference>
<feature type="domain" description="Rhodanese" evidence="2">
    <location>
        <begin position="50"/>
        <end position="106"/>
    </location>
</feature>
<dbReference type="InterPro" id="IPR001763">
    <property type="entry name" value="Rhodanese-like_dom"/>
</dbReference>
<dbReference type="InterPro" id="IPR036873">
    <property type="entry name" value="Rhodanese-like_dom_sf"/>
</dbReference>
<dbReference type="SUPFAM" id="SSF52821">
    <property type="entry name" value="Rhodanese/Cell cycle control phosphatase"/>
    <property type="match status" value="4"/>
</dbReference>
<dbReference type="EMBL" id="FCOJ02000016">
    <property type="protein sequence ID" value="SAK59498.1"/>
    <property type="molecule type" value="Genomic_DNA"/>
</dbReference>
<reference evidence="3" key="1">
    <citation type="submission" date="2016-01" db="EMBL/GenBank/DDBJ databases">
        <authorList>
            <person name="Peeters C."/>
        </authorList>
    </citation>
    <scope>NUCLEOTIDE SEQUENCE [LARGE SCALE GENOMIC DNA]</scope>
    <source>
        <strain evidence="3">LMG 29325</strain>
    </source>
</reference>
<dbReference type="OrthoDB" id="9789585at2"/>
<dbReference type="PANTHER" id="PTHR43855">
    <property type="entry name" value="THIOSULFATE SULFURTRANSFERASE"/>
    <property type="match status" value="1"/>
</dbReference>
<evidence type="ECO:0000259" key="2">
    <source>
        <dbReference type="PROSITE" id="PS50206"/>
    </source>
</evidence>
<keyword evidence="1" id="KW-0677">Repeat</keyword>
<protein>
    <submittedName>
        <fullName evidence="3">Rhodanese domain-containing protein</fullName>
    </submittedName>
</protein>